<feature type="compositionally biased region" description="Basic and acidic residues" evidence="1">
    <location>
        <begin position="44"/>
        <end position="55"/>
    </location>
</feature>
<feature type="compositionally biased region" description="Basic residues" evidence="1">
    <location>
        <begin position="107"/>
        <end position="117"/>
    </location>
</feature>
<keyword evidence="3" id="KW-1185">Reference proteome</keyword>
<protein>
    <submittedName>
        <fullName evidence="2">Uncharacterized protein</fullName>
    </submittedName>
</protein>
<feature type="region of interest" description="Disordered" evidence="1">
    <location>
        <begin position="106"/>
        <end position="149"/>
    </location>
</feature>
<dbReference type="InParanoid" id="A0A3N4KH74"/>
<sequence>MYLTNPHPSLSVNSFLNNSIRNIEETTTKTAMTSSAREIRTALRKEKMQRKKDAAEQAAIPSADNHDADKDVDMSDGKEPIDSPMNLLPLGVLPPIVTESPATTAIRAKKNKKKKAANKATDPSPPGANEGGQTGEKAELSKAQRKRVRQQRREEWRAVLLRVAQKISGDDTLLDAVRDSYTSEGRNKLFNVVAALDPGAGRDSNLISELNGLCDRHTLEPLRLALQYRHDVKLLRDKTTERENAELLARLKESGSVEEYENKKLELEQKRRVGQRKFVQNESAAGRSRRDVKFLEMSRRERAKVQSRLMAKKKREELEAAEMDGISAIVGGLRFDAGGVDGDTGSGTAAASGVVDLEGMSLPDA</sequence>
<gene>
    <name evidence="2" type="ORF">P167DRAFT_547655</name>
</gene>
<proteinExistence type="predicted"/>
<feature type="region of interest" description="Disordered" evidence="1">
    <location>
        <begin position="44"/>
        <end position="83"/>
    </location>
</feature>
<accession>A0A3N4KH74</accession>
<reference evidence="2 3" key="1">
    <citation type="journal article" date="2018" name="Nat. Ecol. Evol.">
        <title>Pezizomycetes genomes reveal the molecular basis of ectomycorrhizal truffle lifestyle.</title>
        <authorList>
            <person name="Murat C."/>
            <person name="Payen T."/>
            <person name="Noel B."/>
            <person name="Kuo A."/>
            <person name="Morin E."/>
            <person name="Chen J."/>
            <person name="Kohler A."/>
            <person name="Krizsan K."/>
            <person name="Balestrini R."/>
            <person name="Da Silva C."/>
            <person name="Montanini B."/>
            <person name="Hainaut M."/>
            <person name="Levati E."/>
            <person name="Barry K.W."/>
            <person name="Belfiori B."/>
            <person name="Cichocki N."/>
            <person name="Clum A."/>
            <person name="Dockter R.B."/>
            <person name="Fauchery L."/>
            <person name="Guy J."/>
            <person name="Iotti M."/>
            <person name="Le Tacon F."/>
            <person name="Lindquist E.A."/>
            <person name="Lipzen A."/>
            <person name="Malagnac F."/>
            <person name="Mello A."/>
            <person name="Molinier V."/>
            <person name="Miyauchi S."/>
            <person name="Poulain J."/>
            <person name="Riccioni C."/>
            <person name="Rubini A."/>
            <person name="Sitrit Y."/>
            <person name="Splivallo R."/>
            <person name="Traeger S."/>
            <person name="Wang M."/>
            <person name="Zifcakova L."/>
            <person name="Wipf D."/>
            <person name="Zambonelli A."/>
            <person name="Paolocci F."/>
            <person name="Nowrousian M."/>
            <person name="Ottonello S."/>
            <person name="Baldrian P."/>
            <person name="Spatafora J.W."/>
            <person name="Henrissat B."/>
            <person name="Nagy L.G."/>
            <person name="Aury J.M."/>
            <person name="Wincker P."/>
            <person name="Grigoriev I.V."/>
            <person name="Bonfante P."/>
            <person name="Martin F.M."/>
        </authorList>
    </citation>
    <scope>NUCLEOTIDE SEQUENCE [LARGE SCALE GENOMIC DNA]</scope>
    <source>
        <strain evidence="2 3">CCBAS932</strain>
    </source>
</reference>
<evidence type="ECO:0000256" key="1">
    <source>
        <dbReference type="SAM" id="MobiDB-lite"/>
    </source>
</evidence>
<dbReference type="Proteomes" id="UP000277580">
    <property type="component" value="Unassembled WGS sequence"/>
</dbReference>
<dbReference type="OrthoDB" id="5415526at2759"/>
<evidence type="ECO:0000313" key="2">
    <source>
        <dbReference type="EMBL" id="RPB09896.1"/>
    </source>
</evidence>
<name>A0A3N4KH74_9PEZI</name>
<organism evidence="2 3">
    <name type="scientific">Morchella conica CCBAS932</name>
    <dbReference type="NCBI Taxonomy" id="1392247"/>
    <lineage>
        <taxon>Eukaryota</taxon>
        <taxon>Fungi</taxon>
        <taxon>Dikarya</taxon>
        <taxon>Ascomycota</taxon>
        <taxon>Pezizomycotina</taxon>
        <taxon>Pezizomycetes</taxon>
        <taxon>Pezizales</taxon>
        <taxon>Morchellaceae</taxon>
        <taxon>Morchella</taxon>
    </lineage>
</organism>
<evidence type="ECO:0000313" key="3">
    <source>
        <dbReference type="Proteomes" id="UP000277580"/>
    </source>
</evidence>
<feature type="compositionally biased region" description="Basic and acidic residues" evidence="1">
    <location>
        <begin position="64"/>
        <end position="81"/>
    </location>
</feature>
<dbReference type="AlphaFoldDB" id="A0A3N4KH74"/>
<dbReference type="EMBL" id="ML119147">
    <property type="protein sequence ID" value="RPB09896.1"/>
    <property type="molecule type" value="Genomic_DNA"/>
</dbReference>